<evidence type="ECO:0000256" key="10">
    <source>
        <dbReference type="ARBA" id="ARBA00022898"/>
    </source>
</evidence>
<reference evidence="23" key="1">
    <citation type="journal article" date="2014" name="Nat. Commun.">
        <title>The rainbow trout genome provides novel insights into evolution after whole-genome duplication in vertebrates.</title>
        <authorList>
            <person name="Berthelot C."/>
            <person name="Brunet F."/>
            <person name="Chalopin D."/>
            <person name="Juanchich A."/>
            <person name="Bernard M."/>
            <person name="Noel B."/>
            <person name="Bento P."/>
            <person name="Da Silva C."/>
            <person name="Labadie K."/>
            <person name="Alberti A."/>
            <person name="Aury J.M."/>
            <person name="Louis A."/>
            <person name="Dehais P."/>
            <person name="Bardou P."/>
            <person name="Montfort J."/>
            <person name="Klopp C."/>
            <person name="Cabau C."/>
            <person name="Gaspin C."/>
            <person name="Thorgaard G.H."/>
            <person name="Boussaha M."/>
            <person name="Quillet E."/>
            <person name="Guyomard R."/>
            <person name="Galiana D."/>
            <person name="Bobe J."/>
            <person name="Volff J.N."/>
            <person name="Genet C."/>
            <person name="Wincker P."/>
            <person name="Jaillon O."/>
            <person name="Roest Crollius H."/>
            <person name="Guiguen Y."/>
        </authorList>
    </citation>
    <scope>NUCLEOTIDE SEQUENCE [LARGE SCALE GENOMIC DNA]</scope>
</reference>
<comment type="catalytic activity">
    <reaction evidence="18">
        <text>L-kynurenine + 2-oxoglutarate = kynurenate + L-glutamate + H2O</text>
        <dbReference type="Rhea" id="RHEA:65560"/>
        <dbReference type="ChEBI" id="CHEBI:15377"/>
        <dbReference type="ChEBI" id="CHEBI:16810"/>
        <dbReference type="ChEBI" id="CHEBI:29985"/>
        <dbReference type="ChEBI" id="CHEBI:57959"/>
        <dbReference type="ChEBI" id="CHEBI:58454"/>
        <dbReference type="EC" id="2.6.1.7"/>
    </reaction>
    <physiologicalReaction direction="left-to-right" evidence="18">
        <dbReference type="Rhea" id="RHEA:65561"/>
    </physiologicalReaction>
</comment>
<dbReference type="InterPro" id="IPR015424">
    <property type="entry name" value="PyrdxlP-dep_Trfase"/>
</dbReference>
<keyword evidence="8" id="KW-0032">Aminotransferase</keyword>
<dbReference type="InterPro" id="IPR015421">
    <property type="entry name" value="PyrdxlP-dep_Trfase_major"/>
</dbReference>
<feature type="domain" description="Aminotransferase class I/classII large" evidence="22">
    <location>
        <begin position="6"/>
        <end position="105"/>
    </location>
</feature>
<sequence length="131" mass="14502">VFVVQLGWSIGPEHLIKHLQTVMQNTLYTCPTPLQEAVAQGLLRDYELMGRPECYFSSLAVELEGKRDRMAAILQDVGMSPIIPEGGYFMCVDVTPLTRNRVQQHVVDILRGGGGELLKLLLVSVTDSSQC</sequence>
<dbReference type="GO" id="GO:0005739">
    <property type="term" value="C:mitochondrion"/>
    <property type="evidence" value="ECO:0007669"/>
    <property type="project" value="TreeGrafter"/>
</dbReference>
<dbReference type="AlphaFoldDB" id="A0A060YD00"/>
<comment type="similarity">
    <text evidence="2">Belongs to the class-I pyridoxal-phosphate-dependent aminotransferase family.</text>
</comment>
<dbReference type="UniPathway" id="UPA00334">
    <property type="reaction ID" value="UER00726"/>
</dbReference>
<comment type="pathway">
    <text evidence="12">Amino-acid degradation; L-kynurenine degradation; kynurenate from L-kynurenine: step 1/2.</text>
</comment>
<dbReference type="PANTHER" id="PTHR43807">
    <property type="entry name" value="FI04487P"/>
    <property type="match status" value="1"/>
</dbReference>
<accession>A0A060YD00</accession>
<comment type="catalytic activity">
    <reaction evidence="21">
        <text>an S-substituted L-cysteine + H2O = a thiol + pyruvate + NH4(+)</text>
        <dbReference type="Rhea" id="RHEA:18121"/>
        <dbReference type="ChEBI" id="CHEBI:15361"/>
        <dbReference type="ChEBI" id="CHEBI:15377"/>
        <dbReference type="ChEBI" id="CHEBI:28938"/>
        <dbReference type="ChEBI" id="CHEBI:29256"/>
        <dbReference type="ChEBI" id="CHEBI:58717"/>
        <dbReference type="EC" id="4.4.1.13"/>
    </reaction>
    <physiologicalReaction direction="left-to-right" evidence="21">
        <dbReference type="Rhea" id="RHEA:18122"/>
    </physiologicalReaction>
</comment>
<comment type="catalytic activity">
    <reaction evidence="19">
        <text>L-kynurenine + glyoxylate = kynurenate + glycine + H2O</text>
        <dbReference type="Rhea" id="RHEA:65896"/>
        <dbReference type="ChEBI" id="CHEBI:15377"/>
        <dbReference type="ChEBI" id="CHEBI:36655"/>
        <dbReference type="ChEBI" id="CHEBI:57305"/>
        <dbReference type="ChEBI" id="CHEBI:57959"/>
        <dbReference type="ChEBI" id="CHEBI:58454"/>
        <dbReference type="EC" id="2.6.1.63"/>
    </reaction>
    <physiologicalReaction direction="left-to-right" evidence="19">
        <dbReference type="Rhea" id="RHEA:65897"/>
    </physiologicalReaction>
</comment>
<gene>
    <name evidence="23" type="ORF">GSONMT00017757001</name>
</gene>
<evidence type="ECO:0000256" key="9">
    <source>
        <dbReference type="ARBA" id="ARBA00022679"/>
    </source>
</evidence>
<proteinExistence type="inferred from homology"/>
<comment type="cofactor">
    <cofactor evidence="1">
        <name>pyridoxal 5'-phosphate</name>
        <dbReference type="ChEBI" id="CHEBI:597326"/>
    </cofactor>
</comment>
<dbReference type="PANTHER" id="PTHR43807:SF6">
    <property type="entry name" value="KYNURENINE--OXOGLUTARATE TRANSAMINASE 3"/>
    <property type="match status" value="1"/>
</dbReference>
<dbReference type="InterPro" id="IPR051326">
    <property type="entry name" value="Kynurenine-oxoglutarate_AT"/>
</dbReference>
<evidence type="ECO:0000256" key="13">
    <source>
        <dbReference type="ARBA" id="ARBA00029778"/>
    </source>
</evidence>
<evidence type="ECO:0000256" key="4">
    <source>
        <dbReference type="ARBA" id="ARBA00012224"/>
    </source>
</evidence>
<evidence type="ECO:0000256" key="5">
    <source>
        <dbReference type="ARBA" id="ARBA00012751"/>
    </source>
</evidence>
<evidence type="ECO:0000256" key="8">
    <source>
        <dbReference type="ARBA" id="ARBA00022576"/>
    </source>
</evidence>
<dbReference type="Gene3D" id="3.90.1150.10">
    <property type="entry name" value="Aspartate Aminotransferase, domain 1"/>
    <property type="match status" value="1"/>
</dbReference>
<evidence type="ECO:0000256" key="14">
    <source>
        <dbReference type="ARBA" id="ARBA00030993"/>
    </source>
</evidence>
<evidence type="ECO:0000313" key="24">
    <source>
        <dbReference type="Proteomes" id="UP000193380"/>
    </source>
</evidence>
<dbReference type="GO" id="GO:0097053">
    <property type="term" value="P:L-kynurenine catabolic process"/>
    <property type="evidence" value="ECO:0007669"/>
    <property type="project" value="UniProtKB-UniPathway"/>
</dbReference>
<organism evidence="23 24">
    <name type="scientific">Oncorhynchus mykiss</name>
    <name type="common">Rainbow trout</name>
    <name type="synonym">Salmo gairdneri</name>
    <dbReference type="NCBI Taxonomy" id="8022"/>
    <lineage>
        <taxon>Eukaryota</taxon>
        <taxon>Metazoa</taxon>
        <taxon>Chordata</taxon>
        <taxon>Craniata</taxon>
        <taxon>Vertebrata</taxon>
        <taxon>Euteleostomi</taxon>
        <taxon>Actinopterygii</taxon>
        <taxon>Neopterygii</taxon>
        <taxon>Teleostei</taxon>
        <taxon>Protacanthopterygii</taxon>
        <taxon>Salmoniformes</taxon>
        <taxon>Salmonidae</taxon>
        <taxon>Salmoninae</taxon>
        <taxon>Oncorhynchus</taxon>
    </lineage>
</organism>
<dbReference type="Gene3D" id="3.40.640.10">
    <property type="entry name" value="Type I PLP-dependent aspartate aminotransferase-like (Major domain)"/>
    <property type="match status" value="1"/>
</dbReference>
<feature type="non-terminal residue" evidence="23">
    <location>
        <position position="1"/>
    </location>
</feature>
<name>A0A060YD00_ONCMY</name>
<evidence type="ECO:0000256" key="2">
    <source>
        <dbReference type="ARBA" id="ARBA00007441"/>
    </source>
</evidence>
<evidence type="ECO:0000256" key="3">
    <source>
        <dbReference type="ARBA" id="ARBA00011738"/>
    </source>
</evidence>
<evidence type="ECO:0000256" key="1">
    <source>
        <dbReference type="ARBA" id="ARBA00001933"/>
    </source>
</evidence>
<keyword evidence="11" id="KW-0456">Lyase</keyword>
<evidence type="ECO:0000256" key="7">
    <source>
        <dbReference type="ARBA" id="ARBA00019100"/>
    </source>
</evidence>
<reference evidence="23" key="2">
    <citation type="submission" date="2014-03" db="EMBL/GenBank/DDBJ databases">
        <authorList>
            <person name="Genoscope - CEA"/>
        </authorList>
    </citation>
    <scope>NUCLEOTIDE SEQUENCE</scope>
</reference>
<dbReference type="InterPro" id="IPR015422">
    <property type="entry name" value="PyrdxlP-dep_Trfase_small"/>
</dbReference>
<evidence type="ECO:0000256" key="20">
    <source>
        <dbReference type="ARBA" id="ARBA00047888"/>
    </source>
</evidence>
<evidence type="ECO:0000256" key="11">
    <source>
        <dbReference type="ARBA" id="ARBA00023239"/>
    </source>
</evidence>
<dbReference type="EC" id="2.6.1.7" evidence="5"/>
<dbReference type="GO" id="GO:0047315">
    <property type="term" value="F:kynurenine-glyoxylate transaminase activity"/>
    <property type="evidence" value="ECO:0007669"/>
    <property type="project" value="UniProtKB-EC"/>
</dbReference>
<dbReference type="GO" id="GO:0030170">
    <property type="term" value="F:pyridoxal phosphate binding"/>
    <property type="evidence" value="ECO:0007669"/>
    <property type="project" value="InterPro"/>
</dbReference>
<dbReference type="Proteomes" id="UP000193380">
    <property type="component" value="Unassembled WGS sequence"/>
</dbReference>
<dbReference type="GO" id="GO:0047804">
    <property type="term" value="F:cysteine-S-conjugate beta-lyase activity"/>
    <property type="evidence" value="ECO:0007669"/>
    <property type="project" value="UniProtKB-EC"/>
</dbReference>
<evidence type="ECO:0000256" key="16">
    <source>
        <dbReference type="ARBA" id="ARBA00031371"/>
    </source>
</evidence>
<dbReference type="PaxDb" id="8022-A0A060YD00"/>
<dbReference type="EMBL" id="FR907751">
    <property type="protein sequence ID" value="CDQ87229.1"/>
    <property type="molecule type" value="Genomic_DNA"/>
</dbReference>
<evidence type="ECO:0000256" key="21">
    <source>
        <dbReference type="ARBA" id="ARBA00049325"/>
    </source>
</evidence>
<evidence type="ECO:0000256" key="17">
    <source>
        <dbReference type="ARBA" id="ARBA00031600"/>
    </source>
</evidence>
<comment type="catalytic activity">
    <reaction evidence="20">
        <text>3-hydroxy-L-kynurenine + glyoxylate = xanthurenate + glycine + H2O</text>
        <dbReference type="Rhea" id="RHEA:65900"/>
        <dbReference type="ChEBI" id="CHEBI:15377"/>
        <dbReference type="ChEBI" id="CHEBI:36655"/>
        <dbReference type="ChEBI" id="CHEBI:57305"/>
        <dbReference type="ChEBI" id="CHEBI:58125"/>
        <dbReference type="ChEBI" id="CHEBI:71201"/>
        <dbReference type="EC" id="2.6.1.63"/>
    </reaction>
    <physiologicalReaction direction="left-to-right" evidence="20">
        <dbReference type="Rhea" id="RHEA:65901"/>
    </physiologicalReaction>
</comment>
<evidence type="ECO:0000256" key="6">
    <source>
        <dbReference type="ARBA" id="ARBA00013010"/>
    </source>
</evidence>
<dbReference type="EC" id="2.6.1.63" evidence="6"/>
<dbReference type="InterPro" id="IPR004839">
    <property type="entry name" value="Aminotransferase_I/II_large"/>
</dbReference>
<dbReference type="Pfam" id="PF00155">
    <property type="entry name" value="Aminotran_1_2"/>
    <property type="match status" value="1"/>
</dbReference>
<dbReference type="SUPFAM" id="SSF53383">
    <property type="entry name" value="PLP-dependent transferases"/>
    <property type="match status" value="1"/>
</dbReference>
<evidence type="ECO:0000259" key="22">
    <source>
        <dbReference type="Pfam" id="PF00155"/>
    </source>
</evidence>
<dbReference type="EC" id="4.4.1.13" evidence="4"/>
<evidence type="ECO:0000256" key="12">
    <source>
        <dbReference type="ARBA" id="ARBA00024016"/>
    </source>
</evidence>
<evidence type="ECO:0000313" key="23">
    <source>
        <dbReference type="EMBL" id="CDQ87229.1"/>
    </source>
</evidence>
<keyword evidence="9" id="KW-0808">Transferase</keyword>
<evidence type="ECO:0000256" key="18">
    <source>
        <dbReference type="ARBA" id="ARBA00047478"/>
    </source>
</evidence>
<evidence type="ECO:0000256" key="15">
    <source>
        <dbReference type="ARBA" id="ARBA00031198"/>
    </source>
</evidence>
<protein>
    <recommendedName>
        <fullName evidence="7">Kynurenine--oxoglutarate transaminase 3</fullName>
        <ecNumber evidence="6">2.6.1.63</ecNumber>
        <ecNumber evidence="5">2.6.1.7</ecNumber>
        <ecNumber evidence="4">4.4.1.13</ecNumber>
    </recommendedName>
    <alternativeName>
        <fullName evidence="17">Cysteine-S-conjugate beta-lyase 2</fullName>
    </alternativeName>
    <alternativeName>
        <fullName evidence="13">Kynurenine aminotransferase 3</fullName>
    </alternativeName>
    <alternativeName>
        <fullName evidence="14">Kynurenine aminotransferase III</fullName>
    </alternativeName>
    <alternativeName>
        <fullName evidence="15">Kynurenine--glyoxylate transaminase</fullName>
    </alternativeName>
    <alternativeName>
        <fullName evidence="16">Kynurenine--oxoglutarate transaminase III</fullName>
    </alternativeName>
</protein>
<comment type="subunit">
    <text evidence="3">Homodimer.</text>
</comment>
<keyword evidence="10" id="KW-0663">Pyridoxal phosphate</keyword>
<dbReference type="GO" id="GO:0016212">
    <property type="term" value="F:kynurenine-oxoglutarate transaminase activity"/>
    <property type="evidence" value="ECO:0007669"/>
    <property type="project" value="UniProtKB-EC"/>
</dbReference>
<dbReference type="STRING" id="8022.A0A060YD00"/>
<evidence type="ECO:0000256" key="19">
    <source>
        <dbReference type="ARBA" id="ARBA00047677"/>
    </source>
</evidence>